<dbReference type="PANTHER" id="PTHR15549:SF30">
    <property type="entry name" value="MID2 DOMAIN-CONTAINING PROTEIN"/>
    <property type="match status" value="1"/>
</dbReference>
<name>A0A6A5UGT3_9PLEO</name>
<feature type="compositionally biased region" description="Low complexity" evidence="5">
    <location>
        <begin position="320"/>
        <end position="329"/>
    </location>
</feature>
<evidence type="ECO:0000256" key="3">
    <source>
        <dbReference type="ARBA" id="ARBA00022989"/>
    </source>
</evidence>
<dbReference type="GO" id="GO:0016020">
    <property type="term" value="C:membrane"/>
    <property type="evidence" value="ECO:0007669"/>
    <property type="project" value="UniProtKB-SubCell"/>
</dbReference>
<dbReference type="GO" id="GO:0071944">
    <property type="term" value="C:cell periphery"/>
    <property type="evidence" value="ECO:0007669"/>
    <property type="project" value="UniProtKB-ARBA"/>
</dbReference>
<keyword evidence="8" id="KW-1185">Reference proteome</keyword>
<feature type="compositionally biased region" description="Polar residues" evidence="5">
    <location>
        <begin position="237"/>
        <end position="280"/>
    </location>
</feature>
<evidence type="ECO:0000313" key="8">
    <source>
        <dbReference type="Proteomes" id="UP000800035"/>
    </source>
</evidence>
<dbReference type="Proteomes" id="UP000800035">
    <property type="component" value="Unassembled WGS sequence"/>
</dbReference>
<accession>A0A6A5UGT3</accession>
<feature type="region of interest" description="Disordered" evidence="5">
    <location>
        <begin position="1"/>
        <end position="159"/>
    </location>
</feature>
<evidence type="ECO:0000256" key="6">
    <source>
        <dbReference type="SAM" id="Phobius"/>
    </source>
</evidence>
<dbReference type="EMBL" id="ML976983">
    <property type="protein sequence ID" value="KAF1960297.1"/>
    <property type="molecule type" value="Genomic_DNA"/>
</dbReference>
<evidence type="ECO:0000256" key="4">
    <source>
        <dbReference type="ARBA" id="ARBA00023136"/>
    </source>
</evidence>
<feature type="compositionally biased region" description="Low complexity" evidence="5">
    <location>
        <begin position="1"/>
        <end position="46"/>
    </location>
</feature>
<gene>
    <name evidence="7" type="ORF">CC80DRAFT_523405</name>
</gene>
<feature type="compositionally biased region" description="Pro residues" evidence="5">
    <location>
        <begin position="48"/>
        <end position="82"/>
    </location>
</feature>
<keyword evidence="4 6" id="KW-0472">Membrane</keyword>
<feature type="transmembrane region" description="Helical" evidence="6">
    <location>
        <begin position="166"/>
        <end position="187"/>
    </location>
</feature>
<keyword evidence="3 6" id="KW-1133">Transmembrane helix</keyword>
<feature type="region of interest" description="Disordered" evidence="5">
    <location>
        <begin position="224"/>
        <end position="288"/>
    </location>
</feature>
<dbReference type="PANTHER" id="PTHR15549">
    <property type="entry name" value="PAIRED IMMUNOGLOBULIN-LIKE TYPE 2 RECEPTOR"/>
    <property type="match status" value="1"/>
</dbReference>
<organism evidence="7 8">
    <name type="scientific">Byssothecium circinans</name>
    <dbReference type="NCBI Taxonomy" id="147558"/>
    <lineage>
        <taxon>Eukaryota</taxon>
        <taxon>Fungi</taxon>
        <taxon>Dikarya</taxon>
        <taxon>Ascomycota</taxon>
        <taxon>Pezizomycotina</taxon>
        <taxon>Dothideomycetes</taxon>
        <taxon>Pleosporomycetidae</taxon>
        <taxon>Pleosporales</taxon>
        <taxon>Massarineae</taxon>
        <taxon>Massarinaceae</taxon>
        <taxon>Byssothecium</taxon>
    </lineage>
</organism>
<keyword evidence="2 6" id="KW-0812">Transmembrane</keyword>
<feature type="compositionally biased region" description="Low complexity" evidence="5">
    <location>
        <begin position="83"/>
        <end position="131"/>
    </location>
</feature>
<feature type="region of interest" description="Disordered" evidence="5">
    <location>
        <begin position="306"/>
        <end position="404"/>
    </location>
</feature>
<evidence type="ECO:0000256" key="2">
    <source>
        <dbReference type="ARBA" id="ARBA00022692"/>
    </source>
</evidence>
<dbReference type="InterPro" id="IPR051694">
    <property type="entry name" value="Immunoregulatory_rcpt-like"/>
</dbReference>
<reference evidence="7" key="1">
    <citation type="journal article" date="2020" name="Stud. Mycol.">
        <title>101 Dothideomycetes genomes: a test case for predicting lifestyles and emergence of pathogens.</title>
        <authorList>
            <person name="Haridas S."/>
            <person name="Albert R."/>
            <person name="Binder M."/>
            <person name="Bloem J."/>
            <person name="Labutti K."/>
            <person name="Salamov A."/>
            <person name="Andreopoulos B."/>
            <person name="Baker S."/>
            <person name="Barry K."/>
            <person name="Bills G."/>
            <person name="Bluhm B."/>
            <person name="Cannon C."/>
            <person name="Castanera R."/>
            <person name="Culley D."/>
            <person name="Daum C."/>
            <person name="Ezra D."/>
            <person name="Gonzalez J."/>
            <person name="Henrissat B."/>
            <person name="Kuo A."/>
            <person name="Liang C."/>
            <person name="Lipzen A."/>
            <person name="Lutzoni F."/>
            <person name="Magnuson J."/>
            <person name="Mondo S."/>
            <person name="Nolan M."/>
            <person name="Ohm R."/>
            <person name="Pangilinan J."/>
            <person name="Park H.-J."/>
            <person name="Ramirez L."/>
            <person name="Alfaro M."/>
            <person name="Sun H."/>
            <person name="Tritt A."/>
            <person name="Yoshinaga Y."/>
            <person name="Zwiers L.-H."/>
            <person name="Turgeon B."/>
            <person name="Goodwin S."/>
            <person name="Spatafora J."/>
            <person name="Crous P."/>
            <person name="Grigoriev I."/>
        </authorList>
    </citation>
    <scope>NUCLEOTIDE SEQUENCE</scope>
    <source>
        <strain evidence="7">CBS 675.92</strain>
    </source>
</reference>
<protein>
    <submittedName>
        <fullName evidence="7">Uncharacterized protein</fullName>
    </submittedName>
</protein>
<evidence type="ECO:0000256" key="1">
    <source>
        <dbReference type="ARBA" id="ARBA00004167"/>
    </source>
</evidence>
<proteinExistence type="predicted"/>
<dbReference type="AlphaFoldDB" id="A0A6A5UGT3"/>
<evidence type="ECO:0000313" key="7">
    <source>
        <dbReference type="EMBL" id="KAF1960297.1"/>
    </source>
</evidence>
<evidence type="ECO:0000256" key="5">
    <source>
        <dbReference type="SAM" id="MobiDB-lite"/>
    </source>
</evidence>
<feature type="compositionally biased region" description="Polar residues" evidence="5">
    <location>
        <begin position="342"/>
        <end position="355"/>
    </location>
</feature>
<sequence length="404" mass="41407">MSNTTATPAPTTASPASPTQTPSQQSSLTPPSSSAAPPTSAGPSTPVNLPPSSTPAPPPSSAPSSSAPPPSSQSQSQPPPPSAQSTTTAPTPTPSTETSTSITTISPANGGPATPSTVVVTRTTNNNPTSNAGQSSPPPTDTSAPGLQNPKGDGSDGGLSTGGKTAIAVVVPVVVVALLLIGGIVLWRRRKAKKNAEDARRKEVEEYGFNPNHDPTLPAVGMQSEMAEDQSGYRGWGNTTTSSNRKASATLTSGLTYSDSNSNPGGYQSPNSPTQGYSETHSGDPLVNGRRETLELDGIGTLAAVPNANQNQDGVHRGPSNASSSYSAADRSDNSGEYPLPANNQQDRYGDNNQGYYHASPYDPNGYGPPPQPIIRDVSARRNTRIESPSVFPQQGNSGIAQNF</sequence>
<feature type="compositionally biased region" description="Polar residues" evidence="5">
    <location>
        <begin position="391"/>
        <end position="404"/>
    </location>
</feature>
<dbReference type="OrthoDB" id="5411678at2759"/>
<comment type="subcellular location">
    <subcellularLocation>
        <location evidence="1">Membrane</location>
        <topology evidence="1">Single-pass membrane protein</topology>
    </subcellularLocation>
</comment>